<sequence>MITTPSSASIASSTSHPECTCGIKYLLPHLRSSICYRIYTKDRAVDEDIPDKEEHVVIVLVMRGLHIVCRFRKVPACNLHPIFTKPYDNDTFLGEYIASLTSHPECTCGIKYLLPHLRSSICYRIYTKDRAVDEDIPDEEEHVVIILVMMGLNIVCRNKGLEGCLYVAFPSLQDRMLTTPSSVSIASSNAHPECTCVDEDIPDEEEHVVIILHLNASFSVPRSGTNGTGEIIGEDFNPESGIRGHKNKVGNVQARTLTALAKQEKEAGIFIFMKLSKNQATIAQVFEETSENRSWSYMICALSAENWKTLLGSWPPQKVVCIWSRRMVRDLILGIDMNQMPRSMPMVHVSSAKLDSCLKALDEGFLYEDNLLGSFSRAYILNVRSNGHGEIEELKDLSSLALDELIGNLKS</sequence>
<accession>A0ABQ5GL47</accession>
<gene>
    <name evidence="1" type="ORF">Tco_1043051</name>
</gene>
<protein>
    <submittedName>
        <fullName evidence="1">Uncharacterized protein</fullName>
    </submittedName>
</protein>
<reference evidence="1" key="2">
    <citation type="submission" date="2022-01" db="EMBL/GenBank/DDBJ databases">
        <authorList>
            <person name="Yamashiro T."/>
            <person name="Shiraishi A."/>
            <person name="Satake H."/>
            <person name="Nakayama K."/>
        </authorList>
    </citation>
    <scope>NUCLEOTIDE SEQUENCE</scope>
</reference>
<reference evidence="1" key="1">
    <citation type="journal article" date="2022" name="Int. J. Mol. Sci.">
        <title>Draft Genome of Tanacetum Coccineum: Genomic Comparison of Closely Related Tanacetum-Family Plants.</title>
        <authorList>
            <person name="Yamashiro T."/>
            <person name="Shiraishi A."/>
            <person name="Nakayama K."/>
            <person name="Satake H."/>
        </authorList>
    </citation>
    <scope>NUCLEOTIDE SEQUENCE</scope>
</reference>
<comment type="caution">
    <text evidence="1">The sequence shown here is derived from an EMBL/GenBank/DDBJ whole genome shotgun (WGS) entry which is preliminary data.</text>
</comment>
<evidence type="ECO:0000313" key="1">
    <source>
        <dbReference type="EMBL" id="GJT76326.1"/>
    </source>
</evidence>
<dbReference type="Proteomes" id="UP001151760">
    <property type="component" value="Unassembled WGS sequence"/>
</dbReference>
<proteinExistence type="predicted"/>
<organism evidence="1 2">
    <name type="scientific">Tanacetum coccineum</name>
    <dbReference type="NCBI Taxonomy" id="301880"/>
    <lineage>
        <taxon>Eukaryota</taxon>
        <taxon>Viridiplantae</taxon>
        <taxon>Streptophyta</taxon>
        <taxon>Embryophyta</taxon>
        <taxon>Tracheophyta</taxon>
        <taxon>Spermatophyta</taxon>
        <taxon>Magnoliopsida</taxon>
        <taxon>eudicotyledons</taxon>
        <taxon>Gunneridae</taxon>
        <taxon>Pentapetalae</taxon>
        <taxon>asterids</taxon>
        <taxon>campanulids</taxon>
        <taxon>Asterales</taxon>
        <taxon>Asteraceae</taxon>
        <taxon>Asteroideae</taxon>
        <taxon>Anthemideae</taxon>
        <taxon>Anthemidinae</taxon>
        <taxon>Tanacetum</taxon>
    </lineage>
</organism>
<evidence type="ECO:0000313" key="2">
    <source>
        <dbReference type="Proteomes" id="UP001151760"/>
    </source>
</evidence>
<keyword evidence="2" id="KW-1185">Reference proteome</keyword>
<dbReference type="EMBL" id="BQNB010018614">
    <property type="protein sequence ID" value="GJT76326.1"/>
    <property type="molecule type" value="Genomic_DNA"/>
</dbReference>
<name>A0ABQ5GL47_9ASTR</name>